<dbReference type="CDD" id="cd06071">
    <property type="entry name" value="Beach"/>
    <property type="match status" value="1"/>
</dbReference>
<dbReference type="PANTHER" id="PTHR13743">
    <property type="entry name" value="BEIGE/BEACH-RELATED"/>
    <property type="match status" value="1"/>
</dbReference>
<dbReference type="PROSITE" id="PS50082">
    <property type="entry name" value="WD_REPEATS_2"/>
    <property type="match status" value="2"/>
</dbReference>
<name>A0ABM1P0W6_DROAR</name>
<dbReference type="Gene3D" id="1.10.1540.10">
    <property type="entry name" value="BEACH domain"/>
    <property type="match status" value="1"/>
</dbReference>
<dbReference type="Proteomes" id="UP000694904">
    <property type="component" value="Chromosome 4"/>
</dbReference>
<feature type="repeat" description="WD" evidence="3">
    <location>
        <begin position="1096"/>
        <end position="1137"/>
    </location>
</feature>
<dbReference type="SMART" id="SM01026">
    <property type="entry name" value="Beach"/>
    <property type="match status" value="1"/>
</dbReference>
<reference evidence="6" key="1">
    <citation type="journal article" date="1997" name="Nucleic Acids Res.">
        <title>tRNAscan-SE: a program for improved detection of transfer RNA genes in genomic sequence.</title>
        <authorList>
            <person name="Lowe T.M."/>
            <person name="Eddy S.R."/>
        </authorList>
    </citation>
    <scope>NUCLEOTIDE SEQUENCE [LARGE SCALE GENOMIC DNA]</scope>
</reference>
<feature type="repeat" description="WD" evidence="3">
    <location>
        <begin position="1019"/>
        <end position="1060"/>
    </location>
</feature>
<dbReference type="InterPro" id="IPR023362">
    <property type="entry name" value="PH-BEACH_dom"/>
</dbReference>
<protein>
    <submittedName>
        <fullName evidence="7">Neurobeachin-like protein 1 isoform X3</fullName>
    </submittedName>
</protein>
<dbReference type="PROSITE" id="PS50197">
    <property type="entry name" value="BEACH"/>
    <property type="match status" value="1"/>
</dbReference>
<dbReference type="SUPFAM" id="SSF81837">
    <property type="entry name" value="BEACH domain"/>
    <property type="match status" value="1"/>
</dbReference>
<dbReference type="PROSITE" id="PS50294">
    <property type="entry name" value="WD_REPEATS_REGION"/>
    <property type="match status" value="1"/>
</dbReference>
<evidence type="ECO:0000256" key="2">
    <source>
        <dbReference type="ARBA" id="ARBA00022737"/>
    </source>
</evidence>
<dbReference type="InterPro" id="IPR036322">
    <property type="entry name" value="WD40_repeat_dom_sf"/>
</dbReference>
<dbReference type="PROSITE" id="PS51783">
    <property type="entry name" value="PH_BEACH"/>
    <property type="match status" value="1"/>
</dbReference>
<dbReference type="InterPro" id="IPR046851">
    <property type="entry name" value="NBCH_WD40"/>
</dbReference>
<dbReference type="CDD" id="cd01201">
    <property type="entry name" value="PH_BEACH"/>
    <property type="match status" value="1"/>
</dbReference>
<organism evidence="6 7">
    <name type="scientific">Drosophila arizonae</name>
    <name type="common">Fruit fly</name>
    <dbReference type="NCBI Taxonomy" id="7263"/>
    <lineage>
        <taxon>Eukaryota</taxon>
        <taxon>Metazoa</taxon>
        <taxon>Ecdysozoa</taxon>
        <taxon>Arthropoda</taxon>
        <taxon>Hexapoda</taxon>
        <taxon>Insecta</taxon>
        <taxon>Pterygota</taxon>
        <taxon>Neoptera</taxon>
        <taxon>Endopterygota</taxon>
        <taxon>Diptera</taxon>
        <taxon>Brachycera</taxon>
        <taxon>Muscomorpha</taxon>
        <taxon>Ephydroidea</taxon>
        <taxon>Drosophilidae</taxon>
        <taxon>Drosophila</taxon>
    </lineage>
</organism>
<dbReference type="InterPro" id="IPR011993">
    <property type="entry name" value="PH-like_dom_sf"/>
</dbReference>
<keyword evidence="6" id="KW-1185">Reference proteome</keyword>
<dbReference type="InterPro" id="IPR015943">
    <property type="entry name" value="WD40/YVTN_repeat-like_dom_sf"/>
</dbReference>
<evidence type="ECO:0000259" key="4">
    <source>
        <dbReference type="PROSITE" id="PS50197"/>
    </source>
</evidence>
<evidence type="ECO:0000256" key="3">
    <source>
        <dbReference type="PROSITE-ProRule" id="PRU00221"/>
    </source>
</evidence>
<dbReference type="Pfam" id="PF02138">
    <property type="entry name" value="Beach"/>
    <property type="match status" value="1"/>
</dbReference>
<keyword evidence="2" id="KW-0677">Repeat</keyword>
<dbReference type="InterPro" id="IPR001680">
    <property type="entry name" value="WD40_rpt"/>
</dbReference>
<sequence length="1272" mass="144187">MESTSGFDFMAEGDVDSEEQLVYLVSNTLFNVFWRGIGNDHPQCWQERGQVLGCINLLALNNELITSHLSLRLRILEMAVQASLFDLSEHGSQTHINQENASNILRMVYELVVLGSNEDESKKCSTKLLDGVLALLDALMIFQQGSSDDWSDMIRLYLGLLLKCSHHPNPGIVAMATAKLHAILQSRSTEDPAELSYLLYSINRALDNAIEVGNPEEYSFLMPVMKALLEKCRSAFNLDTTLPDLPSTSSGPVFFNDFQMYSTSKKWRNFMERMVKPLYDRYQREIELHLWEPINRFWAECYEACKAASKQRASFQATNRRVFQQKIYMPWKVRQVEEMQRLQNAALQHKTNDSHIRKKWKTAKRFLYGPRGPWFTGEIGEEFWKLSPHENVARMRLKLEPQLYPNKHENAANLRDNATSAYDTKEISEFDSTIKNAVVRDFLADDESSQLEEELRQLIDTQSQQDTALEKLVMSQDCELITLMTKVKGRIEVNQSVFTFVDMSPPMEDGSKHDFRFSINKIREVHLRKYNLRRSALEIFLIDQTSYFLNFTTKTRNKVFTKIVGLPLPNILYGSGRSPPELLRASGLTQRWVNREISNFEYLMYLNTIAGRSYNDLSQYPVFPWILADYTSDVLDLTDPRSFRDLSKPIGCINPKNEAEVRGKYDSFEDPSGAIPKFHYGTHYSNSAGVLHYMLRVEPFTSLHVELQSGRFDVADRQFHSIPQTWKLLMDNPNDVKELIPEFFYFPEFLKNMNKFDLGHLQITKEKVDDVILPAWATTPEEFIAIHRRALESEYVSQHLHHWIDLIFGYKQKGAKAVEALNVFYYCSYEGAVDLDKITNPIEREAVEGMINNFGQVPSQLLREPHPRRLTQDETAVKLLRSELKRPDLTQFLDKVVQYYCELSTPKDPIVYLSPPRSPPRSFLQLSPDVLVSVSKGCILGCNSWMSFDKEQGFLLEIDATTTNLKNRKRIFGPFHPSQPPHSQNFAVSTDGKLLYAGGIWDNALRVYSLNKGKTLASVTRHLDIITCLALDNVGSYLVTGSRDCTCIVWSIQGNQQSGAPPNNIPVHALTGQSHLQAITQLNTQNSYSPKPLTVLYGHDDAVSSVAIYTELDLVVSGSLDGTVNVYTLQEGQFVRTLKPIGCTESCVQISYVTLSYHGHIAFSALDDTSHSVHVYSINGASLGSKYVSGRVTGLATASDYLVVADDAGDITMSRLHGLKPVFDIPLHVPIQTVVVTPGNTHILAPLRDGRLAVVAVQLPLAGSKKHSVLNV</sequence>
<dbReference type="SUPFAM" id="SSF50729">
    <property type="entry name" value="PH domain-like"/>
    <property type="match status" value="1"/>
</dbReference>
<evidence type="ECO:0000256" key="1">
    <source>
        <dbReference type="ARBA" id="ARBA00022574"/>
    </source>
</evidence>
<reference evidence="6" key="2">
    <citation type="journal article" date="2016" name="G3 (Bethesda)">
        <title>Genome Evolution in Three Species of Cactophilic Drosophila.</title>
        <authorList>
            <person name="Sanchez-Flores A."/>
            <person name="Penazola F."/>
            <person name="Carpinteyro-Ponce J."/>
            <person name="Nazario-Yepiz N."/>
            <person name="Abreu-Goodger C."/>
            <person name="Machado C.A."/>
            <person name="Markow T.A."/>
        </authorList>
    </citation>
    <scope>NUCLEOTIDE SEQUENCE [LARGE SCALE GENOMIC DNA]</scope>
</reference>
<dbReference type="Gene3D" id="2.30.29.30">
    <property type="entry name" value="Pleckstrin-homology domain (PH domain)/Phosphotyrosine-binding domain (PTB)"/>
    <property type="match status" value="1"/>
</dbReference>
<gene>
    <name evidence="7" type="primary">LOC108612478</name>
</gene>
<dbReference type="GeneID" id="108612478"/>
<feature type="domain" description="BEACH-type PH" evidence="5">
    <location>
        <begin position="467"/>
        <end position="564"/>
    </location>
</feature>
<keyword evidence="1 3" id="KW-0853">WD repeat</keyword>
<dbReference type="InterPro" id="IPR050865">
    <property type="entry name" value="BEACH_Domain"/>
</dbReference>
<dbReference type="Gene3D" id="2.130.10.10">
    <property type="entry name" value="YVTN repeat-like/Quinoprotein amine dehydrogenase"/>
    <property type="match status" value="2"/>
</dbReference>
<evidence type="ECO:0000313" key="7">
    <source>
        <dbReference type="RefSeq" id="XP_017860852.1"/>
    </source>
</evidence>
<dbReference type="SUPFAM" id="SSF50978">
    <property type="entry name" value="WD40 repeat-like"/>
    <property type="match status" value="1"/>
</dbReference>
<evidence type="ECO:0000313" key="6">
    <source>
        <dbReference type="Proteomes" id="UP000694904"/>
    </source>
</evidence>
<dbReference type="InterPro" id="IPR036372">
    <property type="entry name" value="BEACH_dom_sf"/>
</dbReference>
<dbReference type="RefSeq" id="XP_017860852.1">
    <property type="nucleotide sequence ID" value="XM_018005363.1"/>
</dbReference>
<dbReference type="Pfam" id="PF20426">
    <property type="entry name" value="NBCH_WD40"/>
    <property type="match status" value="1"/>
</dbReference>
<feature type="domain" description="BEACH" evidence="4">
    <location>
        <begin position="577"/>
        <end position="869"/>
    </location>
</feature>
<evidence type="ECO:0000259" key="5">
    <source>
        <dbReference type="PROSITE" id="PS51783"/>
    </source>
</evidence>
<dbReference type="Pfam" id="PF16057">
    <property type="entry name" value="DUF4800"/>
    <property type="match status" value="1"/>
</dbReference>
<proteinExistence type="predicted"/>
<dbReference type="InterPro" id="IPR000409">
    <property type="entry name" value="BEACH_dom"/>
</dbReference>
<accession>A0ABM1P0W6</accession>
<dbReference type="PANTHER" id="PTHR13743:SF112">
    <property type="entry name" value="BEACH DOMAIN-CONTAINING PROTEIN"/>
    <property type="match status" value="1"/>
</dbReference>
<dbReference type="Pfam" id="PF14844">
    <property type="entry name" value="PH_BEACH"/>
    <property type="match status" value="1"/>
</dbReference>
<reference evidence="7" key="3">
    <citation type="submission" date="2025-08" db="UniProtKB">
        <authorList>
            <consortium name="RefSeq"/>
        </authorList>
    </citation>
    <scope>IDENTIFICATION</scope>
    <source>
        <tissue evidence="7">Whole organism</tissue>
    </source>
</reference>
<dbReference type="SMART" id="SM00320">
    <property type="entry name" value="WD40"/>
    <property type="match status" value="4"/>
</dbReference>